<dbReference type="Pfam" id="PF01522">
    <property type="entry name" value="Polysacc_deac_1"/>
    <property type="match status" value="1"/>
</dbReference>
<organism evidence="4 5">
    <name type="scientific">Haladaptatus pallidirubidus</name>
    <dbReference type="NCBI Taxonomy" id="1008152"/>
    <lineage>
        <taxon>Archaea</taxon>
        <taxon>Methanobacteriati</taxon>
        <taxon>Methanobacteriota</taxon>
        <taxon>Stenosarchaea group</taxon>
        <taxon>Halobacteria</taxon>
        <taxon>Halobacteriales</taxon>
        <taxon>Haladaptataceae</taxon>
        <taxon>Haladaptatus</taxon>
    </lineage>
</organism>
<dbReference type="InterPro" id="IPR011330">
    <property type="entry name" value="Glyco_hydro/deAcase_b/a-brl"/>
</dbReference>
<sequence length="260" mass="29408">MFATSDTNPDLTNIERIEIEITNASDGDAVSWVDDMRLHPKPDTGYVVLSWDDGNRSYYEQAAPVHDRFNFPAVLTMPVYPRKTADSFFMSIKELHERQNAGDEVVAHGSTNEPFAEISTSQLDTLLKRNKKWLLDNGFEGADFIVYPGNNFDKGALKVISKYHYMGGMNQSGNVNTTGVYGFDPLVLPRTIGHDIDICKRAVNLAADHRQCTILNFHHFNSKNTMDISDYEELLAHIDQTNGIEAIGFTDLWEMRRTQP</sequence>
<evidence type="ECO:0000256" key="2">
    <source>
        <dbReference type="ARBA" id="ARBA00022729"/>
    </source>
</evidence>
<dbReference type="PANTHER" id="PTHR34216">
    <property type="match status" value="1"/>
</dbReference>
<dbReference type="CDD" id="cd10970">
    <property type="entry name" value="CE4_DAC_u1_6s"/>
    <property type="match status" value="1"/>
</dbReference>
<dbReference type="InterPro" id="IPR051398">
    <property type="entry name" value="Polysacch_Deacetylase"/>
</dbReference>
<name>A0AAV3UI85_9EURY</name>
<accession>A0AAV3UI85</accession>
<evidence type="ECO:0000313" key="4">
    <source>
        <dbReference type="EMBL" id="GAA5051441.1"/>
    </source>
</evidence>
<evidence type="ECO:0000256" key="1">
    <source>
        <dbReference type="ARBA" id="ARBA00004613"/>
    </source>
</evidence>
<dbReference type="GO" id="GO:0016810">
    <property type="term" value="F:hydrolase activity, acting on carbon-nitrogen (but not peptide) bonds"/>
    <property type="evidence" value="ECO:0007669"/>
    <property type="project" value="InterPro"/>
</dbReference>
<feature type="domain" description="NodB homology" evidence="3">
    <location>
        <begin position="42"/>
        <end position="165"/>
    </location>
</feature>
<gene>
    <name evidence="4" type="ORF">GCM10025751_26600</name>
</gene>
<dbReference type="GO" id="GO:0005975">
    <property type="term" value="P:carbohydrate metabolic process"/>
    <property type="evidence" value="ECO:0007669"/>
    <property type="project" value="InterPro"/>
</dbReference>
<dbReference type="AlphaFoldDB" id="A0AAV3UI85"/>
<comment type="subcellular location">
    <subcellularLocation>
        <location evidence="1">Secreted</location>
    </subcellularLocation>
</comment>
<dbReference type="GO" id="GO:0005576">
    <property type="term" value="C:extracellular region"/>
    <property type="evidence" value="ECO:0007669"/>
    <property type="project" value="UniProtKB-SubCell"/>
</dbReference>
<dbReference type="Gene3D" id="3.20.20.370">
    <property type="entry name" value="Glycoside hydrolase/deacetylase"/>
    <property type="match status" value="1"/>
</dbReference>
<keyword evidence="2" id="KW-0732">Signal</keyword>
<reference evidence="4 5" key="1">
    <citation type="journal article" date="2019" name="Int. J. Syst. Evol. Microbiol.">
        <title>The Global Catalogue of Microorganisms (GCM) 10K type strain sequencing project: providing services to taxonomists for standard genome sequencing and annotation.</title>
        <authorList>
            <consortium name="The Broad Institute Genomics Platform"/>
            <consortium name="The Broad Institute Genome Sequencing Center for Infectious Disease"/>
            <person name="Wu L."/>
            <person name="Ma J."/>
        </authorList>
    </citation>
    <scope>NUCLEOTIDE SEQUENCE [LARGE SCALE GENOMIC DNA]</scope>
    <source>
        <strain evidence="4 5">JCM 17504</strain>
    </source>
</reference>
<dbReference type="InterPro" id="IPR002509">
    <property type="entry name" value="NODB_dom"/>
</dbReference>
<dbReference type="Proteomes" id="UP001501729">
    <property type="component" value="Unassembled WGS sequence"/>
</dbReference>
<dbReference type="EMBL" id="BAABKX010000008">
    <property type="protein sequence ID" value="GAA5051441.1"/>
    <property type="molecule type" value="Genomic_DNA"/>
</dbReference>
<dbReference type="PANTHER" id="PTHR34216:SF3">
    <property type="entry name" value="POLY-BETA-1,6-N-ACETYL-D-GLUCOSAMINE N-DEACETYLASE"/>
    <property type="match status" value="1"/>
</dbReference>
<evidence type="ECO:0000313" key="5">
    <source>
        <dbReference type="Proteomes" id="UP001501729"/>
    </source>
</evidence>
<proteinExistence type="predicted"/>
<evidence type="ECO:0000259" key="3">
    <source>
        <dbReference type="Pfam" id="PF01522"/>
    </source>
</evidence>
<protein>
    <recommendedName>
        <fullName evidence="3">NodB homology domain-containing protein</fullName>
    </recommendedName>
</protein>
<comment type="caution">
    <text evidence="4">The sequence shown here is derived from an EMBL/GenBank/DDBJ whole genome shotgun (WGS) entry which is preliminary data.</text>
</comment>
<dbReference type="SUPFAM" id="SSF88713">
    <property type="entry name" value="Glycoside hydrolase/deacetylase"/>
    <property type="match status" value="1"/>
</dbReference>
<keyword evidence="5" id="KW-1185">Reference proteome</keyword>